<dbReference type="Proteomes" id="UP000198440">
    <property type="component" value="Unassembled WGS sequence"/>
</dbReference>
<dbReference type="OrthoDB" id="161159at2"/>
<accession>A0A239DB26</accession>
<organism evidence="2 3">
    <name type="scientific">Antarctobacter heliothermus</name>
    <dbReference type="NCBI Taxonomy" id="74033"/>
    <lineage>
        <taxon>Bacteria</taxon>
        <taxon>Pseudomonadati</taxon>
        <taxon>Pseudomonadota</taxon>
        <taxon>Alphaproteobacteria</taxon>
        <taxon>Rhodobacterales</taxon>
        <taxon>Roseobacteraceae</taxon>
        <taxon>Antarctobacter</taxon>
    </lineage>
</organism>
<dbReference type="GO" id="GO:0032259">
    <property type="term" value="P:methylation"/>
    <property type="evidence" value="ECO:0007669"/>
    <property type="project" value="UniProtKB-KW"/>
</dbReference>
<evidence type="ECO:0000313" key="2">
    <source>
        <dbReference type="EMBL" id="SNS29064.1"/>
    </source>
</evidence>
<reference evidence="2 3" key="1">
    <citation type="submission" date="2017-06" db="EMBL/GenBank/DDBJ databases">
        <authorList>
            <person name="Kim H.J."/>
            <person name="Triplett B.A."/>
        </authorList>
    </citation>
    <scope>NUCLEOTIDE SEQUENCE [LARGE SCALE GENOMIC DNA]</scope>
    <source>
        <strain evidence="2 3">DSM 11445</strain>
    </source>
</reference>
<proteinExistence type="predicted"/>
<evidence type="ECO:0000259" key="1">
    <source>
        <dbReference type="Pfam" id="PF08241"/>
    </source>
</evidence>
<feature type="domain" description="Methyltransferase type 11" evidence="1">
    <location>
        <begin position="39"/>
        <end position="127"/>
    </location>
</feature>
<dbReference type="Gene3D" id="3.40.50.150">
    <property type="entry name" value="Vaccinia Virus protein VP39"/>
    <property type="match status" value="1"/>
</dbReference>
<dbReference type="EMBL" id="FZON01000010">
    <property type="protein sequence ID" value="SNS29064.1"/>
    <property type="molecule type" value="Genomic_DNA"/>
</dbReference>
<evidence type="ECO:0000313" key="3">
    <source>
        <dbReference type="Proteomes" id="UP000198440"/>
    </source>
</evidence>
<name>A0A239DB26_9RHOB</name>
<dbReference type="GO" id="GO:0008757">
    <property type="term" value="F:S-adenosylmethionine-dependent methyltransferase activity"/>
    <property type="evidence" value="ECO:0007669"/>
    <property type="project" value="InterPro"/>
</dbReference>
<dbReference type="RefSeq" id="WP_089277183.1">
    <property type="nucleotide sequence ID" value="NZ_FZON01000010.1"/>
</dbReference>
<protein>
    <submittedName>
        <fullName evidence="2">Methyltransferase domain-containing protein</fullName>
    </submittedName>
</protein>
<keyword evidence="2" id="KW-0489">Methyltransferase</keyword>
<dbReference type="CDD" id="cd02440">
    <property type="entry name" value="AdoMet_MTases"/>
    <property type="match status" value="1"/>
</dbReference>
<dbReference type="Pfam" id="PF08241">
    <property type="entry name" value="Methyltransf_11"/>
    <property type="match status" value="1"/>
</dbReference>
<dbReference type="InterPro" id="IPR013216">
    <property type="entry name" value="Methyltransf_11"/>
</dbReference>
<dbReference type="AlphaFoldDB" id="A0A239DB26"/>
<sequence length="239" mass="27346">MNLIQALDRRFYPDHQKNWDDQLFRERILQLIGPDTHLLDLGAGAGIIEAMNFRGFARRVCGVDLDPRVANNPFLDEGLVSDAGEIPYPDNSFDVVIADNVMEHLDRPELVFREIARVLRPGGKLLFKTPNRNHYMPLIARLTPHSFHQWVNRLRGRHETDTFPTRYLCNSPSQVRRITAMSGLHIDSLELIEGRPEYLRITAPTYLVGLAYERLVNAIPSLARFRILLVATLSKPNSL</sequence>
<dbReference type="InterPro" id="IPR029063">
    <property type="entry name" value="SAM-dependent_MTases_sf"/>
</dbReference>
<dbReference type="SUPFAM" id="SSF53335">
    <property type="entry name" value="S-adenosyl-L-methionine-dependent methyltransferases"/>
    <property type="match status" value="1"/>
</dbReference>
<gene>
    <name evidence="2" type="ORF">SAMN04488078_101017</name>
</gene>
<dbReference type="PANTHER" id="PTHR43591">
    <property type="entry name" value="METHYLTRANSFERASE"/>
    <property type="match status" value="1"/>
</dbReference>
<keyword evidence="2" id="KW-0808">Transferase</keyword>